<protein>
    <submittedName>
        <fullName evidence="2">E3 ubiquitin-protein ligase CBL</fullName>
    </submittedName>
</protein>
<organism evidence="1 2">
    <name type="scientific">Rhabditophanes sp. KR3021</name>
    <dbReference type="NCBI Taxonomy" id="114890"/>
    <lineage>
        <taxon>Eukaryota</taxon>
        <taxon>Metazoa</taxon>
        <taxon>Ecdysozoa</taxon>
        <taxon>Nematoda</taxon>
        <taxon>Chromadorea</taxon>
        <taxon>Rhabditida</taxon>
        <taxon>Tylenchina</taxon>
        <taxon>Panagrolaimomorpha</taxon>
        <taxon>Strongyloidoidea</taxon>
        <taxon>Alloionematidae</taxon>
        <taxon>Rhabditophanes</taxon>
    </lineage>
</organism>
<evidence type="ECO:0000313" key="1">
    <source>
        <dbReference type="Proteomes" id="UP000095286"/>
    </source>
</evidence>
<reference evidence="2" key="1">
    <citation type="submission" date="2016-11" db="UniProtKB">
        <authorList>
            <consortium name="WormBaseParasite"/>
        </authorList>
    </citation>
    <scope>IDENTIFICATION</scope>
    <source>
        <strain evidence="2">KR3021</strain>
    </source>
</reference>
<name>A0AC35U4V1_9BILA</name>
<sequence>MSTGFSGLLSKVQNLFSALPSSVLEDGFMGAASRFQDSGVKFNYNDFPNVSSAEGKVFEKTFKNLDIVMKLCQKQKLKLKASPPNVLDIVPELSKHVLLILSKDNTILKNYYFKQFITDLYSMGIKIIDLFKNSKEDIFEETSDARKTLTTYILMLSHMLSELLALSSDGKLSPTNFRITKKEPAEFWKQNFGDKLTVPWEKFKDGLERVHPISTQIEKGALKIQMDLTRNDHISQFEFDVFTRLFHPWTKLLDNWKVLAVTHPGYVSFMTYDQVKHLLQDYSQTPGSYVFRLSCTRLGQWAIGYVAPDGKIYQTIPANKSLVKALVDGNQEGFYRYPLGQTKNPDLTKQLTANTVGKTVSVTQEQFEIYCNIGSTFELCKICDEFDKDVRLEPCGHLLCKKCLVSWQETSNGSKNCPFCRCEIKGVEKVIVHAFNQRVTISDPADKLYSNSVKKAKNCSSGKTSSNLPTDSISDFIAFDDINLSRPDPSTSNNRRQMLPSSKNTIVPIIPPAEVDYVNMPSDIGTEL</sequence>
<dbReference type="Proteomes" id="UP000095286">
    <property type="component" value="Unplaced"/>
</dbReference>
<evidence type="ECO:0000313" key="2">
    <source>
        <dbReference type="WBParaSite" id="RSKR_0000736300.1"/>
    </source>
</evidence>
<accession>A0AC35U4V1</accession>
<proteinExistence type="predicted"/>
<dbReference type="WBParaSite" id="RSKR_0000736300.1">
    <property type="protein sequence ID" value="RSKR_0000736300.1"/>
    <property type="gene ID" value="RSKR_0000736300"/>
</dbReference>